<reference evidence="1 2" key="1">
    <citation type="submission" date="2019-11" db="EMBL/GenBank/DDBJ databases">
        <title>Paenibacillus monticola sp. nov., a novel PGPR strain isolated from mountain sample in China.</title>
        <authorList>
            <person name="Zhao Q."/>
            <person name="Li H.-P."/>
            <person name="Zhang J.-L."/>
        </authorList>
    </citation>
    <scope>NUCLEOTIDE SEQUENCE [LARGE SCALE GENOMIC DNA]</scope>
    <source>
        <strain evidence="1 2">LC-T2</strain>
    </source>
</reference>
<organism evidence="1 2">
    <name type="scientific">Paenibacillus monticola</name>
    <dbReference type="NCBI Taxonomy" id="2666075"/>
    <lineage>
        <taxon>Bacteria</taxon>
        <taxon>Bacillati</taxon>
        <taxon>Bacillota</taxon>
        <taxon>Bacilli</taxon>
        <taxon>Bacillales</taxon>
        <taxon>Paenibacillaceae</taxon>
        <taxon>Paenibacillus</taxon>
    </lineage>
</organism>
<evidence type="ECO:0000313" key="2">
    <source>
        <dbReference type="Proteomes" id="UP000463051"/>
    </source>
</evidence>
<proteinExistence type="predicted"/>
<dbReference type="EMBL" id="WJXB01000006">
    <property type="protein sequence ID" value="MRN54713.1"/>
    <property type="molecule type" value="Genomic_DNA"/>
</dbReference>
<name>A0A7X2L2Z7_9BACL</name>
<keyword evidence="2" id="KW-1185">Reference proteome</keyword>
<dbReference type="Proteomes" id="UP000463051">
    <property type="component" value="Unassembled WGS sequence"/>
</dbReference>
<accession>A0A7X2L2Z7</accession>
<comment type="caution">
    <text evidence="1">The sequence shown here is derived from an EMBL/GenBank/DDBJ whole genome shotgun (WGS) entry which is preliminary data.</text>
</comment>
<dbReference type="RefSeq" id="WP_154120071.1">
    <property type="nucleotide sequence ID" value="NZ_WJXB01000006.1"/>
</dbReference>
<dbReference type="AlphaFoldDB" id="A0A7X2L2Z7"/>
<sequence>MNKEIVNDEESSTPVEMTEEKMAELVNNVYHNGLAAMKLHFQYVEGQVLNLEAYGPVFIYHVKADSDDVYSCGFFLRELLTRFQSGNDPTVWMASFFVDLMKNKGGQPLPKPVASEEEAKAMIDNVLVPQCIAAIREEFAPEQIHADLALNQEHGPVLEAGFPAITEGNNVCAVPLHLLLTHLQLNRDPAELLIQGMYNIRKEHGIE</sequence>
<gene>
    <name evidence="1" type="ORF">GJB61_17145</name>
</gene>
<evidence type="ECO:0000313" key="1">
    <source>
        <dbReference type="EMBL" id="MRN54713.1"/>
    </source>
</evidence>
<protein>
    <submittedName>
        <fullName evidence="1">Uncharacterized protein</fullName>
    </submittedName>
</protein>